<dbReference type="Proteomes" id="UP000499080">
    <property type="component" value="Unassembled WGS sequence"/>
</dbReference>
<protein>
    <submittedName>
        <fullName evidence="1">Uncharacterized protein</fullName>
    </submittedName>
</protein>
<proteinExistence type="predicted"/>
<sequence length="156" mass="18616">MWERVTKRSQRQYLWWMEPVVNEIVSYAKIMELELDKNDIDELVEEQSQELTTEELTELYCVPQQELMEESLSEKEEVIVKQESSSAIREMLEAWEAVASHIEKHLANKAVAVRATNFINDNVVPHFWQLLKRWEKQMLLDSFLVKKKEICIINNY</sequence>
<comment type="caution">
    <text evidence="1">The sequence shown here is derived from an EMBL/GenBank/DDBJ whole genome shotgun (WGS) entry which is preliminary data.</text>
</comment>
<evidence type="ECO:0000313" key="2">
    <source>
        <dbReference type="Proteomes" id="UP000499080"/>
    </source>
</evidence>
<keyword evidence="2" id="KW-1185">Reference proteome</keyword>
<accession>A0A4Y2G0Z4</accession>
<name>A0A4Y2G0Z4_ARAVE</name>
<gene>
    <name evidence="1" type="ORF">AVEN_88002_1</name>
</gene>
<dbReference type="EMBL" id="BGPR01001131">
    <property type="protein sequence ID" value="GBM46308.1"/>
    <property type="molecule type" value="Genomic_DNA"/>
</dbReference>
<organism evidence="1 2">
    <name type="scientific">Araneus ventricosus</name>
    <name type="common">Orbweaver spider</name>
    <name type="synonym">Epeira ventricosa</name>
    <dbReference type="NCBI Taxonomy" id="182803"/>
    <lineage>
        <taxon>Eukaryota</taxon>
        <taxon>Metazoa</taxon>
        <taxon>Ecdysozoa</taxon>
        <taxon>Arthropoda</taxon>
        <taxon>Chelicerata</taxon>
        <taxon>Arachnida</taxon>
        <taxon>Araneae</taxon>
        <taxon>Araneomorphae</taxon>
        <taxon>Entelegynae</taxon>
        <taxon>Araneoidea</taxon>
        <taxon>Araneidae</taxon>
        <taxon>Araneus</taxon>
    </lineage>
</organism>
<reference evidence="1 2" key="1">
    <citation type="journal article" date="2019" name="Sci. Rep.">
        <title>Orb-weaving spider Araneus ventricosus genome elucidates the spidroin gene catalogue.</title>
        <authorList>
            <person name="Kono N."/>
            <person name="Nakamura H."/>
            <person name="Ohtoshi R."/>
            <person name="Moran D.A.P."/>
            <person name="Shinohara A."/>
            <person name="Yoshida Y."/>
            <person name="Fujiwara M."/>
            <person name="Mori M."/>
            <person name="Tomita M."/>
            <person name="Arakawa K."/>
        </authorList>
    </citation>
    <scope>NUCLEOTIDE SEQUENCE [LARGE SCALE GENOMIC DNA]</scope>
</reference>
<dbReference type="AlphaFoldDB" id="A0A4Y2G0Z4"/>
<evidence type="ECO:0000313" key="1">
    <source>
        <dbReference type="EMBL" id="GBM46308.1"/>
    </source>
</evidence>
<dbReference type="OrthoDB" id="7607518at2759"/>